<sequence length="117" mass="12889">MNHGILLRFSLPALLLGLLSGAAAMYVILQPDNGLYVTFKNTDTIAIESIQLNFGNAIGQSDLLTLRLPPGEARLLHLNHEPGMGFNVKVRYANGQQQEFCAGQADDKRKQTLLLKR</sequence>
<evidence type="ECO:0000313" key="1">
    <source>
        <dbReference type="EMBL" id="KDE40284.1"/>
    </source>
</evidence>
<accession>A0A063Y3M0</accession>
<keyword evidence="2" id="KW-1185">Reference proteome</keyword>
<dbReference type="AlphaFoldDB" id="A0A063Y3M0"/>
<gene>
    <name evidence="1" type="ORF">ADINL_0876</name>
</gene>
<dbReference type="OrthoDB" id="5624633at2"/>
<name>A0A063Y3M0_9GAMM</name>
<proteinExistence type="predicted"/>
<dbReference type="Proteomes" id="UP000027318">
    <property type="component" value="Unassembled WGS sequence"/>
</dbReference>
<evidence type="ECO:0000313" key="2">
    <source>
        <dbReference type="Proteomes" id="UP000027318"/>
    </source>
</evidence>
<dbReference type="RefSeq" id="WP_051632559.1">
    <property type="nucleotide sequence ID" value="NZ_JMSZ01000016.1"/>
</dbReference>
<comment type="caution">
    <text evidence="1">The sequence shown here is derived from an EMBL/GenBank/DDBJ whole genome shotgun (WGS) entry which is preliminary data.</text>
</comment>
<reference evidence="1 2" key="1">
    <citation type="journal article" date="2005" name="Int. J. Syst. Evol. Microbiol.">
        <title>Nitrincola lacisaponensis gen. nov., sp. nov., a novel alkaliphilic bacterium isolated from an alkaline, saline lake.</title>
        <authorList>
            <person name="Dimitriu P.A."/>
            <person name="Shukla S.K."/>
            <person name="Conradt J."/>
            <person name="Marquez M.C."/>
            <person name="Ventosa A."/>
            <person name="Maglia A."/>
            <person name="Peyton B.M."/>
            <person name="Pinkart H.C."/>
            <person name="Mormile M.R."/>
        </authorList>
    </citation>
    <scope>NUCLEOTIDE SEQUENCE [LARGE SCALE GENOMIC DNA]</scope>
    <source>
        <strain evidence="1 2">4CA</strain>
    </source>
</reference>
<dbReference type="STRING" id="267850.ADINL_0876"/>
<dbReference type="EMBL" id="JMSZ01000016">
    <property type="protein sequence ID" value="KDE40284.1"/>
    <property type="molecule type" value="Genomic_DNA"/>
</dbReference>
<organism evidence="1 2">
    <name type="scientific">Nitrincola lacisaponensis</name>
    <dbReference type="NCBI Taxonomy" id="267850"/>
    <lineage>
        <taxon>Bacteria</taxon>
        <taxon>Pseudomonadati</taxon>
        <taxon>Pseudomonadota</taxon>
        <taxon>Gammaproteobacteria</taxon>
        <taxon>Oceanospirillales</taxon>
        <taxon>Oceanospirillaceae</taxon>
        <taxon>Nitrincola</taxon>
    </lineage>
</organism>
<protein>
    <submittedName>
        <fullName evidence="1">Uncharacterized protein</fullName>
    </submittedName>
</protein>